<dbReference type="PROSITE" id="PS50089">
    <property type="entry name" value="ZF_RING_2"/>
    <property type="match status" value="1"/>
</dbReference>
<feature type="domain" description="SPX" evidence="8">
    <location>
        <begin position="1"/>
        <end position="127"/>
    </location>
</feature>
<evidence type="ECO:0000313" key="9">
    <source>
        <dbReference type="EMBL" id="GBF88218.1"/>
    </source>
</evidence>
<keyword evidence="3" id="KW-0862">Zinc</keyword>
<dbReference type="InterPro" id="IPR013083">
    <property type="entry name" value="Znf_RING/FYVE/PHD"/>
</dbReference>
<feature type="compositionally biased region" description="Low complexity" evidence="5">
    <location>
        <begin position="389"/>
        <end position="414"/>
    </location>
</feature>
<dbReference type="EMBL" id="BDRX01000004">
    <property type="protein sequence ID" value="GBF88218.1"/>
    <property type="molecule type" value="Genomic_DNA"/>
</dbReference>
<dbReference type="Pfam" id="PF06888">
    <property type="entry name" value="Put_Phosphatase"/>
    <property type="match status" value="2"/>
</dbReference>
<dbReference type="GO" id="GO:0016791">
    <property type="term" value="F:phosphatase activity"/>
    <property type="evidence" value="ECO:0007669"/>
    <property type="project" value="InterPro"/>
</dbReference>
<dbReference type="Pfam" id="PF03105">
    <property type="entry name" value="SPX"/>
    <property type="match status" value="1"/>
</dbReference>
<dbReference type="Gene3D" id="3.40.50.1000">
    <property type="entry name" value="HAD superfamily/HAD-like"/>
    <property type="match status" value="2"/>
</dbReference>
<evidence type="ECO:0000256" key="1">
    <source>
        <dbReference type="ARBA" id="ARBA00022723"/>
    </source>
</evidence>
<dbReference type="InParanoid" id="A0A2V0NLD8"/>
<dbReference type="InterPro" id="IPR027370">
    <property type="entry name" value="Znf-RING_euk"/>
</dbReference>
<evidence type="ECO:0000256" key="4">
    <source>
        <dbReference type="PROSITE-ProRule" id="PRU00175"/>
    </source>
</evidence>
<dbReference type="InterPro" id="IPR001841">
    <property type="entry name" value="Znf_RING"/>
</dbReference>
<feature type="domain" description="FCP1 homology" evidence="7">
    <location>
        <begin position="450"/>
        <end position="617"/>
    </location>
</feature>
<evidence type="ECO:0000256" key="2">
    <source>
        <dbReference type="ARBA" id="ARBA00022771"/>
    </source>
</evidence>
<evidence type="ECO:0000313" key="10">
    <source>
        <dbReference type="Proteomes" id="UP000247498"/>
    </source>
</evidence>
<dbReference type="PANTHER" id="PTHR12210">
    <property type="entry name" value="DULLARD PROTEIN PHOSPHATASE"/>
    <property type="match status" value="1"/>
</dbReference>
<keyword evidence="1" id="KW-0479">Metal-binding</keyword>
<dbReference type="Proteomes" id="UP000247498">
    <property type="component" value="Unassembled WGS sequence"/>
</dbReference>
<keyword evidence="10" id="KW-1185">Reference proteome</keyword>
<feature type="compositionally biased region" description="Acidic residues" evidence="5">
    <location>
        <begin position="377"/>
        <end position="388"/>
    </location>
</feature>
<feature type="region of interest" description="Disordered" evidence="5">
    <location>
        <begin position="365"/>
        <end position="415"/>
    </location>
</feature>
<dbReference type="InterPro" id="IPR004331">
    <property type="entry name" value="SPX_dom"/>
</dbReference>
<reference evidence="9 10" key="1">
    <citation type="journal article" date="2018" name="Sci. Rep.">
        <title>Raphidocelis subcapitata (=Pseudokirchneriella subcapitata) provides an insight into genome evolution and environmental adaptations in the Sphaeropleales.</title>
        <authorList>
            <person name="Suzuki S."/>
            <person name="Yamaguchi H."/>
            <person name="Nakajima N."/>
            <person name="Kawachi M."/>
        </authorList>
    </citation>
    <scope>NUCLEOTIDE SEQUENCE [LARGE SCALE GENOMIC DNA]</scope>
    <source>
        <strain evidence="9 10">NIES-35</strain>
    </source>
</reference>
<evidence type="ECO:0000259" key="8">
    <source>
        <dbReference type="PROSITE" id="PS51382"/>
    </source>
</evidence>
<feature type="domain" description="RING-type" evidence="6">
    <location>
        <begin position="222"/>
        <end position="246"/>
    </location>
</feature>
<dbReference type="SUPFAM" id="SSF57850">
    <property type="entry name" value="RING/U-box"/>
    <property type="match status" value="1"/>
</dbReference>
<feature type="compositionally biased region" description="Low complexity" evidence="5">
    <location>
        <begin position="657"/>
        <end position="690"/>
    </location>
</feature>
<evidence type="ECO:0000259" key="7">
    <source>
        <dbReference type="PROSITE" id="PS50969"/>
    </source>
</evidence>
<proteinExistence type="predicted"/>
<dbReference type="InterPro" id="IPR017907">
    <property type="entry name" value="Znf_RING_CS"/>
</dbReference>
<feature type="region of interest" description="Disordered" evidence="5">
    <location>
        <begin position="657"/>
        <end position="696"/>
    </location>
</feature>
<dbReference type="InterPro" id="IPR023214">
    <property type="entry name" value="HAD_sf"/>
</dbReference>
<dbReference type="PROSITE" id="PS00518">
    <property type="entry name" value="ZF_RING_1"/>
    <property type="match status" value="1"/>
</dbReference>
<feature type="compositionally biased region" description="Low complexity" evidence="5">
    <location>
        <begin position="269"/>
        <end position="297"/>
    </location>
</feature>
<dbReference type="CDD" id="cd14447">
    <property type="entry name" value="SPX"/>
    <property type="match status" value="1"/>
</dbReference>
<evidence type="ECO:0000256" key="3">
    <source>
        <dbReference type="ARBA" id="ARBA00022833"/>
    </source>
</evidence>
<protein>
    <submittedName>
        <fullName evidence="9">CTD small phosphatase</fullName>
    </submittedName>
</protein>
<dbReference type="Gene3D" id="3.30.40.10">
    <property type="entry name" value="Zinc/RING finger domain, C3HC4 (zinc finger)"/>
    <property type="match status" value="1"/>
</dbReference>
<dbReference type="InterPro" id="IPR036412">
    <property type="entry name" value="HAD-like_sf"/>
</dbReference>
<dbReference type="InterPro" id="IPR004274">
    <property type="entry name" value="FCP1_dom"/>
</dbReference>
<evidence type="ECO:0000259" key="6">
    <source>
        <dbReference type="PROSITE" id="PS50089"/>
    </source>
</evidence>
<sequence>MKFGKRLAGEAARRWTDHYVDYKAIKKAIKDDIRRSDATGSSALRVLLLELRKVSGFYTETADALEAALEALAAAPPAHRDARALSRVRADISALIKFVALNYLAVVKSIKKRNRHFKAHFGEQQQQLAQQQQAQGGFDPLHPLDLLSQEVFFTSNRLAALATRAEVLSREGAAGCGAGGCGGTGCGAGGCGAARGGRASSGGCSDEERAAATEALLQDYQCPICLEVLRNPVVLTCAHRFCWGCLVAHYAAIRGPRAASAAASPLAAPGQQQQLQLQQQHGPSGVSPGGAAPQAHQAGGGSGSGAQQEALVVLEKIVEAQDCEDSTYYACPLCRQPQVLNIESLAIDQHLTRFVDGLRLRLASPAPGSAAGSMSLGEDESDEPEAEAEAAARAARASEASQSDEPPSEASSSDMRIVVDAPEAAPEAAACAALGPEPPGGWLLPPQAPQLAGRLTVLLDLDGTLISSFTPKRAPRLPPSMTTHLVGVGSGLNPGGVFVVERPGLKSFLAELTAFAEVVVFTAGLEEYAAPIVDAIDPSGALISHRLYRDATARSDHYSCVKDMRRLGRPAGRTVLVDDTPLAFLHQPANGVPVLGFRGDPDDRLLVEAVLPLLQSLAAAADVRPALERRFDMLNWFVRHGYPASIWEAKPDAAQGAAAAAATPAAPQAEQQQQAQQQQQQAQQQQQPPQQRRPSGGAADVLLLFDWDKTVVDFDAAERLVSELAPELAPMLAGHPAADAQGRCSDFVALTNDVLAEMQRRGVGRDSILTTLQRMGAELPPASVRMLRAAAARGTPVAVLSDCNEMVISNVLAGARLRGCVGELLTNGAAFERVATAPDDAVGVGLGAAERLRRALAAPRQRSAAHRLVVRPRCAAPHGCGRCPANLCKGAEVAGLLAGAGYPRIVFAGDGANDVCAALALRETDAVLARAGHPLAEYLAAAAAGAAGCPAPRARCYVWRNHDELAALVERLSTAQAPCGGFAALPN</sequence>
<accession>A0A2V0NLD8</accession>
<dbReference type="SMART" id="SM00577">
    <property type="entry name" value="CPDc"/>
    <property type="match status" value="1"/>
</dbReference>
<dbReference type="SUPFAM" id="SSF56784">
    <property type="entry name" value="HAD-like"/>
    <property type="match status" value="2"/>
</dbReference>
<dbReference type="CDD" id="cd07521">
    <property type="entry name" value="HAD_FCP1-like"/>
    <property type="match status" value="1"/>
</dbReference>
<dbReference type="CDD" id="cd16449">
    <property type="entry name" value="RING-HC"/>
    <property type="match status" value="1"/>
</dbReference>
<evidence type="ECO:0000256" key="5">
    <source>
        <dbReference type="SAM" id="MobiDB-lite"/>
    </source>
</evidence>
<dbReference type="Pfam" id="PF13445">
    <property type="entry name" value="zf-RING_UBOX"/>
    <property type="match status" value="1"/>
</dbReference>
<feature type="compositionally biased region" description="Low complexity" evidence="5">
    <location>
        <begin position="365"/>
        <end position="375"/>
    </location>
</feature>
<dbReference type="InterPro" id="IPR050365">
    <property type="entry name" value="TIM50"/>
</dbReference>
<dbReference type="InterPro" id="IPR016965">
    <property type="entry name" value="Pase_PHOSPHO-typ"/>
</dbReference>
<gene>
    <name evidence="9" type="ORF">Rsub_00930</name>
</gene>
<dbReference type="OrthoDB" id="277011at2759"/>
<dbReference type="Pfam" id="PF03031">
    <property type="entry name" value="NIF"/>
    <property type="match status" value="1"/>
</dbReference>
<dbReference type="STRING" id="307507.A0A2V0NLD8"/>
<organism evidence="9 10">
    <name type="scientific">Raphidocelis subcapitata</name>
    <dbReference type="NCBI Taxonomy" id="307507"/>
    <lineage>
        <taxon>Eukaryota</taxon>
        <taxon>Viridiplantae</taxon>
        <taxon>Chlorophyta</taxon>
        <taxon>core chlorophytes</taxon>
        <taxon>Chlorophyceae</taxon>
        <taxon>CS clade</taxon>
        <taxon>Sphaeropleales</taxon>
        <taxon>Selenastraceae</taxon>
        <taxon>Raphidocelis</taxon>
    </lineage>
</organism>
<keyword evidence="2 4" id="KW-0863">Zinc-finger</keyword>
<dbReference type="AlphaFoldDB" id="A0A2V0NLD8"/>
<dbReference type="PROSITE" id="PS50969">
    <property type="entry name" value="FCP1"/>
    <property type="match status" value="1"/>
</dbReference>
<dbReference type="SMART" id="SM00184">
    <property type="entry name" value="RING"/>
    <property type="match status" value="1"/>
</dbReference>
<name>A0A2V0NLD8_9CHLO</name>
<comment type="caution">
    <text evidence="9">The sequence shown here is derived from an EMBL/GenBank/DDBJ whole genome shotgun (WGS) entry which is preliminary data.</text>
</comment>
<dbReference type="PROSITE" id="PS51382">
    <property type="entry name" value="SPX"/>
    <property type="match status" value="1"/>
</dbReference>
<feature type="region of interest" description="Disordered" evidence="5">
    <location>
        <begin position="269"/>
        <end position="305"/>
    </location>
</feature>
<dbReference type="GO" id="GO:0008270">
    <property type="term" value="F:zinc ion binding"/>
    <property type="evidence" value="ECO:0007669"/>
    <property type="project" value="UniProtKB-KW"/>
</dbReference>